<evidence type="ECO:0000256" key="8">
    <source>
        <dbReference type="ARBA" id="ARBA00022989"/>
    </source>
</evidence>
<sequence>METYILLIFGGLLVILLQWLKRAWSSLPLPPGPTRYPIIGNLLNMPRSMPWKTYQKWSQSYGDILYMKIPNQHIVVLCSVDAALDLLDKRSDLYSDRPYTVMNDLMGKYRWNFAMMRYSPLWRSHRREFHQFFNQHEVLKYRSIQLRECRKFLHRSLCDPTHIAEHIRLIFSAIILKITFDMDVSDMNYEYIQVALKALEGLNLAQTPGKFWVDFFPFLQYLPRWIPGAQFKQFLDYYNPLVEKMLSLPLDTTTRSIGDISAGTSVLANLIKRYSRDKDEKALCQKEEDLIRNVTGLAYGAAADTTTIAAQAFFVAMSLYPDVQRKAQEELDRVVGPHRLPEFDDYDNLIYIQAIALESMRWIPVIPLGVPHSVIRDDEYRGYLIPKGATIYTNVWSICHDPIAYPEPERFNPGRFIKDGRLDPDVRNPLDFTFGFGRRLCPGRWLSGGSLFMTIASVLHTLNINPIIGPDGKAFDPFSESVSNAIKMSVGQVPCTTTPRSDMARRLIHEWAELPESH</sequence>
<dbReference type="Proteomes" id="UP001385951">
    <property type="component" value="Unassembled WGS sequence"/>
</dbReference>
<evidence type="ECO:0000256" key="2">
    <source>
        <dbReference type="ARBA" id="ARBA00004167"/>
    </source>
</evidence>
<evidence type="ECO:0000256" key="14">
    <source>
        <dbReference type="RuleBase" id="RU000461"/>
    </source>
</evidence>
<dbReference type="Gene3D" id="1.10.630.10">
    <property type="entry name" value="Cytochrome P450"/>
    <property type="match status" value="1"/>
</dbReference>
<evidence type="ECO:0000313" key="16">
    <source>
        <dbReference type="Proteomes" id="UP001385951"/>
    </source>
</evidence>
<gene>
    <name evidence="15" type="ORF">QCA50_003965</name>
</gene>
<dbReference type="InterPro" id="IPR036396">
    <property type="entry name" value="Cyt_P450_sf"/>
</dbReference>
<keyword evidence="11 14" id="KW-0503">Monooxygenase</keyword>
<dbReference type="PRINTS" id="PR00463">
    <property type="entry name" value="EP450I"/>
</dbReference>
<dbReference type="InterPro" id="IPR050364">
    <property type="entry name" value="Cytochrome_P450_fung"/>
</dbReference>
<reference evidence="15 16" key="1">
    <citation type="submission" date="2022-09" db="EMBL/GenBank/DDBJ databases">
        <authorList>
            <person name="Palmer J.M."/>
        </authorList>
    </citation>
    <scope>NUCLEOTIDE SEQUENCE [LARGE SCALE GENOMIC DNA]</scope>
    <source>
        <strain evidence="15 16">DSM 7382</strain>
    </source>
</reference>
<comment type="subcellular location">
    <subcellularLocation>
        <location evidence="2">Membrane</location>
        <topology evidence="2">Single-pass membrane protein</topology>
    </subcellularLocation>
</comment>
<keyword evidence="10 13" id="KW-0408">Iron</keyword>
<dbReference type="Pfam" id="PF00067">
    <property type="entry name" value="p450"/>
    <property type="match status" value="1"/>
</dbReference>
<dbReference type="InterPro" id="IPR001128">
    <property type="entry name" value="Cyt_P450"/>
</dbReference>
<keyword evidence="9 14" id="KW-0560">Oxidoreductase</keyword>
<organism evidence="15 16">
    <name type="scientific">Cerrena zonata</name>
    <dbReference type="NCBI Taxonomy" id="2478898"/>
    <lineage>
        <taxon>Eukaryota</taxon>
        <taxon>Fungi</taxon>
        <taxon>Dikarya</taxon>
        <taxon>Basidiomycota</taxon>
        <taxon>Agaricomycotina</taxon>
        <taxon>Agaricomycetes</taxon>
        <taxon>Polyporales</taxon>
        <taxon>Cerrenaceae</taxon>
        <taxon>Cerrena</taxon>
    </lineage>
</organism>
<dbReference type="InterPro" id="IPR017972">
    <property type="entry name" value="Cyt_P450_CS"/>
</dbReference>
<dbReference type="AlphaFoldDB" id="A0AAW0GG89"/>
<comment type="cofactor">
    <cofactor evidence="1 13">
        <name>heme</name>
        <dbReference type="ChEBI" id="CHEBI:30413"/>
    </cofactor>
</comment>
<keyword evidence="6" id="KW-0812">Transmembrane</keyword>
<evidence type="ECO:0000256" key="10">
    <source>
        <dbReference type="ARBA" id="ARBA00023004"/>
    </source>
</evidence>
<keyword evidence="7 13" id="KW-0479">Metal-binding</keyword>
<dbReference type="PANTHER" id="PTHR46300">
    <property type="entry name" value="P450, PUTATIVE (EUROFUNG)-RELATED-RELATED"/>
    <property type="match status" value="1"/>
</dbReference>
<evidence type="ECO:0000256" key="13">
    <source>
        <dbReference type="PIRSR" id="PIRSR602401-1"/>
    </source>
</evidence>
<evidence type="ECO:0008006" key="17">
    <source>
        <dbReference type="Google" id="ProtNLM"/>
    </source>
</evidence>
<dbReference type="PANTHER" id="PTHR46300:SF7">
    <property type="entry name" value="P450, PUTATIVE (EUROFUNG)-RELATED"/>
    <property type="match status" value="1"/>
</dbReference>
<evidence type="ECO:0000256" key="5">
    <source>
        <dbReference type="ARBA" id="ARBA00022617"/>
    </source>
</evidence>
<dbReference type="GO" id="GO:0016020">
    <property type="term" value="C:membrane"/>
    <property type="evidence" value="ECO:0007669"/>
    <property type="project" value="UniProtKB-SubCell"/>
</dbReference>
<evidence type="ECO:0000256" key="9">
    <source>
        <dbReference type="ARBA" id="ARBA00023002"/>
    </source>
</evidence>
<keyword evidence="16" id="KW-1185">Reference proteome</keyword>
<comment type="pathway">
    <text evidence="3">Secondary metabolite biosynthesis.</text>
</comment>
<evidence type="ECO:0000256" key="3">
    <source>
        <dbReference type="ARBA" id="ARBA00005179"/>
    </source>
</evidence>
<name>A0AAW0GG89_9APHY</name>
<dbReference type="CDD" id="cd11065">
    <property type="entry name" value="CYP64-like"/>
    <property type="match status" value="1"/>
</dbReference>
<keyword evidence="8" id="KW-1133">Transmembrane helix</keyword>
<dbReference type="EMBL" id="JASBNA010000004">
    <property type="protein sequence ID" value="KAK7692340.1"/>
    <property type="molecule type" value="Genomic_DNA"/>
</dbReference>
<comment type="similarity">
    <text evidence="4 14">Belongs to the cytochrome P450 family.</text>
</comment>
<dbReference type="InterPro" id="IPR002401">
    <property type="entry name" value="Cyt_P450_E_grp-I"/>
</dbReference>
<dbReference type="PROSITE" id="PS00086">
    <property type="entry name" value="CYTOCHROME_P450"/>
    <property type="match status" value="1"/>
</dbReference>
<evidence type="ECO:0000256" key="1">
    <source>
        <dbReference type="ARBA" id="ARBA00001971"/>
    </source>
</evidence>
<dbReference type="GO" id="GO:0005506">
    <property type="term" value="F:iron ion binding"/>
    <property type="evidence" value="ECO:0007669"/>
    <property type="project" value="InterPro"/>
</dbReference>
<keyword evidence="12" id="KW-0472">Membrane</keyword>
<accession>A0AAW0GG89</accession>
<protein>
    <recommendedName>
        <fullName evidence="17">Cytochrome P450</fullName>
    </recommendedName>
</protein>
<dbReference type="GO" id="GO:0004497">
    <property type="term" value="F:monooxygenase activity"/>
    <property type="evidence" value="ECO:0007669"/>
    <property type="project" value="UniProtKB-KW"/>
</dbReference>
<evidence type="ECO:0000256" key="6">
    <source>
        <dbReference type="ARBA" id="ARBA00022692"/>
    </source>
</evidence>
<dbReference type="SUPFAM" id="SSF48264">
    <property type="entry name" value="Cytochrome P450"/>
    <property type="match status" value="1"/>
</dbReference>
<evidence type="ECO:0000256" key="7">
    <source>
        <dbReference type="ARBA" id="ARBA00022723"/>
    </source>
</evidence>
<evidence type="ECO:0000256" key="12">
    <source>
        <dbReference type="ARBA" id="ARBA00023136"/>
    </source>
</evidence>
<evidence type="ECO:0000256" key="11">
    <source>
        <dbReference type="ARBA" id="ARBA00023033"/>
    </source>
</evidence>
<comment type="caution">
    <text evidence="15">The sequence shown here is derived from an EMBL/GenBank/DDBJ whole genome shotgun (WGS) entry which is preliminary data.</text>
</comment>
<proteinExistence type="inferred from homology"/>
<keyword evidence="5 13" id="KW-0349">Heme</keyword>
<evidence type="ECO:0000313" key="15">
    <source>
        <dbReference type="EMBL" id="KAK7692340.1"/>
    </source>
</evidence>
<evidence type="ECO:0000256" key="4">
    <source>
        <dbReference type="ARBA" id="ARBA00010617"/>
    </source>
</evidence>
<feature type="binding site" description="axial binding residue" evidence="13">
    <location>
        <position position="441"/>
    </location>
    <ligand>
        <name>heme</name>
        <dbReference type="ChEBI" id="CHEBI:30413"/>
    </ligand>
    <ligandPart>
        <name>Fe</name>
        <dbReference type="ChEBI" id="CHEBI:18248"/>
    </ligandPart>
</feature>
<dbReference type="GO" id="GO:0020037">
    <property type="term" value="F:heme binding"/>
    <property type="evidence" value="ECO:0007669"/>
    <property type="project" value="InterPro"/>
</dbReference>
<dbReference type="GO" id="GO:0016705">
    <property type="term" value="F:oxidoreductase activity, acting on paired donors, with incorporation or reduction of molecular oxygen"/>
    <property type="evidence" value="ECO:0007669"/>
    <property type="project" value="InterPro"/>
</dbReference>